<dbReference type="InterPro" id="IPR029062">
    <property type="entry name" value="Class_I_gatase-like"/>
</dbReference>
<comment type="caution">
    <text evidence="2">The sequence shown here is derived from an EMBL/GenBank/DDBJ whole genome shotgun (WGS) entry which is preliminary data.</text>
</comment>
<organism evidence="2">
    <name type="scientific">bioreactor metagenome</name>
    <dbReference type="NCBI Taxonomy" id="1076179"/>
    <lineage>
        <taxon>unclassified sequences</taxon>
        <taxon>metagenomes</taxon>
        <taxon>ecological metagenomes</taxon>
    </lineage>
</organism>
<reference evidence="2" key="1">
    <citation type="submission" date="2019-08" db="EMBL/GenBank/DDBJ databases">
        <authorList>
            <person name="Kucharzyk K."/>
            <person name="Murdoch R.W."/>
            <person name="Higgins S."/>
            <person name="Loffler F."/>
        </authorList>
    </citation>
    <scope>NUCLEOTIDE SEQUENCE</scope>
</reference>
<dbReference type="InterPro" id="IPR017853">
    <property type="entry name" value="GH"/>
</dbReference>
<dbReference type="Gene3D" id="3.40.50.880">
    <property type="match status" value="1"/>
</dbReference>
<dbReference type="GO" id="GO:0005975">
    <property type="term" value="P:carbohydrate metabolic process"/>
    <property type="evidence" value="ECO:0007669"/>
    <property type="project" value="InterPro"/>
</dbReference>
<dbReference type="GO" id="GO:0004565">
    <property type="term" value="F:beta-galactosidase activity"/>
    <property type="evidence" value="ECO:0007669"/>
    <property type="project" value="InterPro"/>
</dbReference>
<dbReference type="EMBL" id="VSSQ01013281">
    <property type="protein sequence ID" value="MPM51139.1"/>
    <property type="molecule type" value="Genomic_DNA"/>
</dbReference>
<dbReference type="CDD" id="cd03143">
    <property type="entry name" value="A4_beta-galactosidase_middle_domain"/>
    <property type="match status" value="1"/>
</dbReference>
<dbReference type="SUPFAM" id="SSF52317">
    <property type="entry name" value="Class I glutamine amidotransferase-like"/>
    <property type="match status" value="1"/>
</dbReference>
<evidence type="ECO:0000259" key="1">
    <source>
        <dbReference type="Pfam" id="PF08532"/>
    </source>
</evidence>
<dbReference type="Pfam" id="PF08532">
    <property type="entry name" value="Glyco_hydro_42M"/>
    <property type="match status" value="1"/>
</dbReference>
<name>A0A645AD82_9ZZZZ</name>
<accession>A0A645AD82</accession>
<gene>
    <name evidence="2" type="ORF">SDC9_97886</name>
</gene>
<sequence>MSRAISDQLPSFQFCPLNPQFKETYYKYLLELVKAGVDGFQIDELTFWEHGCGCGYCREQFFKDTGWQLPVNELDPRLGNTNSDLGKLWFDWRRKQIGNWFVELRRRAKEINPNLTLCMYTTHWGFTRSGPRYKEGTDLFELARAINYFGTEVMTRNVLQSSRPLVPFRKMKNALTTAFGTPVWGWIYASDWPTCYFAWAASNMVGQVALLPEDIDRPKNYGDFRTFDGSPDNMHRTRAQTVAPVALLFSAASRDWNSMTSFTGELFGIAQTLESMHVPYEFIAEMSLNEKQLAKYQVLVLASDGCLSDRDLAAIKTFARNGGTVYLSTVAGLCDEYGRLRKQWGFADVFGFTVNAAKTVKLARLSADAGGKDAVTPEKQLSAWTLTPAPATALLYGFTAQGQKLPLLVEKAYGKGKLFYQAASLGGAFCAPEVSPPKKWEFRIDEKLETLFRGELARIMAPGHYWTTDAPDQVFTAIWHDDDELLVHFLNATGANIKAGEEMVPTAPKVPYPPLAKDITFTLPGKYASAVAVSPDFEGRKPLELKENADGTTTVTLPKDLLKAYTIVRLK</sequence>
<feature type="domain" description="Beta-galactosidase trimerisation" evidence="1">
    <location>
        <begin position="273"/>
        <end position="429"/>
    </location>
</feature>
<dbReference type="Gene3D" id="3.20.20.80">
    <property type="entry name" value="Glycosidases"/>
    <property type="match status" value="1"/>
</dbReference>
<dbReference type="SUPFAM" id="SSF51445">
    <property type="entry name" value="(Trans)glycosidases"/>
    <property type="match status" value="1"/>
</dbReference>
<dbReference type="InterPro" id="IPR013738">
    <property type="entry name" value="Beta_galactosidase_Trimer"/>
</dbReference>
<evidence type="ECO:0000313" key="2">
    <source>
        <dbReference type="EMBL" id="MPM51139.1"/>
    </source>
</evidence>
<proteinExistence type="predicted"/>
<protein>
    <recommendedName>
        <fullName evidence="1">Beta-galactosidase trimerisation domain-containing protein</fullName>
    </recommendedName>
</protein>
<dbReference type="AlphaFoldDB" id="A0A645AD82"/>